<feature type="region of interest" description="Disordered" evidence="8">
    <location>
        <begin position="144"/>
        <end position="179"/>
    </location>
</feature>
<feature type="transmembrane region" description="Helical" evidence="9">
    <location>
        <begin position="532"/>
        <end position="552"/>
    </location>
</feature>
<feature type="transmembrane region" description="Helical" evidence="9">
    <location>
        <begin position="407"/>
        <end position="433"/>
    </location>
</feature>
<keyword evidence="5" id="KW-0029">Amino-acid transport</keyword>
<keyword evidence="3" id="KW-0813">Transport</keyword>
<sequence length="684" mass="74505">MAGRQSTSWDAYDRGASPGRSNSASSLGNQSIRFEEQPLLSDSGSRDHSEGPGRLAVSRRRSSMTNRLAAITDIGGVNSIRQFSRSWQRAAVFQEVIPQRPNFTFAPDQEPVYTAEPNQYGRDDIEAGPRVSLLRQHLEAHASGNGAVEGGNAEGEVSPHRSSPAAGPEGERKRSSSNDLFRVVSESGSARNNSIFEMPPHLATPSIFGSYGSYRSYGTIEDDVSRPSMVHAADLWRQQQESGTNVPNGKRPPILVKEVEQEGRIVLAVSGQSTLPQTVMNSTNVLIGVGLLSLPMGLRYAGWICGMLILVLCALVTSWTARILAKCMDLDPTMITFSDIAYISFGRKARIATSVLFTLELLAACVALIVLFADSLALLFPGTLSVTGWKILCALILMPLQFAPLSLLSFTSFIGIVCNFCIVILVFLCGFLKPHAPGSLLEPARTYLFPENWLTLPLSLGLLMSPWGGHGVFPNIYRDMRHPYRFKEAVKYTFGISYLIDASVAVVGLLMFGDGVHDEITANILEEAGYPAFTHILLVILIAIIPLTKIPLNAQPIITTFEVLFGLRQQAVSEEGQLVGLSSASRGVLKAVVRVATLLVFLAVAILFPSFDSIMAFMGSALCFTICVTLPLAFYLKLFGHEMAARERVFTWCVMLLSMTFSVVGTIWAFLPKNLIGAERDANL</sequence>
<evidence type="ECO:0000256" key="2">
    <source>
        <dbReference type="ARBA" id="ARBA00008066"/>
    </source>
</evidence>
<dbReference type="Pfam" id="PF01490">
    <property type="entry name" value="Aa_trans"/>
    <property type="match status" value="1"/>
</dbReference>
<dbReference type="EMBL" id="QJNU01000301">
    <property type="protein sequence ID" value="RYP02788.1"/>
    <property type="molecule type" value="Genomic_DNA"/>
</dbReference>
<evidence type="ECO:0000256" key="9">
    <source>
        <dbReference type="SAM" id="Phobius"/>
    </source>
</evidence>
<feature type="transmembrane region" description="Helical" evidence="9">
    <location>
        <begin position="649"/>
        <end position="671"/>
    </location>
</feature>
<dbReference type="GO" id="GO:0015179">
    <property type="term" value="F:L-amino acid transmembrane transporter activity"/>
    <property type="evidence" value="ECO:0007669"/>
    <property type="project" value="TreeGrafter"/>
</dbReference>
<feature type="transmembrane region" description="Helical" evidence="9">
    <location>
        <begin position="489"/>
        <end position="512"/>
    </location>
</feature>
<dbReference type="Proteomes" id="UP000293360">
    <property type="component" value="Unassembled WGS sequence"/>
</dbReference>
<name>A0A4Q4T8P0_9PEZI</name>
<feature type="region of interest" description="Disordered" evidence="8">
    <location>
        <begin position="1"/>
        <end position="63"/>
    </location>
</feature>
<gene>
    <name evidence="11" type="ORF">DL764_005618</name>
</gene>
<feature type="transmembrane region" description="Helical" evidence="9">
    <location>
        <begin position="591"/>
        <end position="608"/>
    </location>
</feature>
<accession>A0A4Q4T8P0</accession>
<proteinExistence type="inferred from homology"/>
<evidence type="ECO:0000256" key="4">
    <source>
        <dbReference type="ARBA" id="ARBA00022692"/>
    </source>
</evidence>
<comment type="subcellular location">
    <subcellularLocation>
        <location evidence="1">Membrane</location>
        <topology evidence="1">Multi-pass membrane protein</topology>
    </subcellularLocation>
</comment>
<evidence type="ECO:0000256" key="8">
    <source>
        <dbReference type="SAM" id="MobiDB-lite"/>
    </source>
</evidence>
<reference evidence="11 12" key="1">
    <citation type="submission" date="2018-06" db="EMBL/GenBank/DDBJ databases">
        <title>Complete Genomes of Monosporascus.</title>
        <authorList>
            <person name="Robinson A.J."/>
            <person name="Natvig D.O."/>
        </authorList>
    </citation>
    <scope>NUCLEOTIDE SEQUENCE [LARGE SCALE GENOMIC DNA]</scope>
    <source>
        <strain evidence="11 12">CBS 110550</strain>
    </source>
</reference>
<feature type="domain" description="Amino acid transporter transmembrane" evidence="10">
    <location>
        <begin position="272"/>
        <end position="667"/>
    </location>
</feature>
<feature type="compositionally biased region" description="Polar residues" evidence="8">
    <location>
        <begin position="19"/>
        <end position="32"/>
    </location>
</feature>
<evidence type="ECO:0000256" key="5">
    <source>
        <dbReference type="ARBA" id="ARBA00022970"/>
    </source>
</evidence>
<evidence type="ECO:0000256" key="6">
    <source>
        <dbReference type="ARBA" id="ARBA00022989"/>
    </source>
</evidence>
<dbReference type="InterPro" id="IPR013057">
    <property type="entry name" value="AA_transpt_TM"/>
</dbReference>
<keyword evidence="12" id="KW-1185">Reference proteome</keyword>
<dbReference type="OrthoDB" id="655540at2759"/>
<keyword evidence="6 9" id="KW-1133">Transmembrane helix</keyword>
<dbReference type="GO" id="GO:0005774">
    <property type="term" value="C:vacuolar membrane"/>
    <property type="evidence" value="ECO:0007669"/>
    <property type="project" value="TreeGrafter"/>
</dbReference>
<evidence type="ECO:0000259" key="10">
    <source>
        <dbReference type="Pfam" id="PF01490"/>
    </source>
</evidence>
<feature type="transmembrane region" description="Helical" evidence="9">
    <location>
        <begin position="351"/>
        <end position="372"/>
    </location>
</feature>
<protein>
    <recommendedName>
        <fullName evidence="10">Amino acid transporter transmembrane domain-containing protein</fullName>
    </recommendedName>
</protein>
<feature type="transmembrane region" description="Helical" evidence="9">
    <location>
        <begin position="378"/>
        <end position="400"/>
    </location>
</feature>
<dbReference type="STRING" id="155417.A0A4Q4T8P0"/>
<feature type="transmembrane region" description="Helical" evidence="9">
    <location>
        <begin position="300"/>
        <end position="325"/>
    </location>
</feature>
<evidence type="ECO:0000256" key="7">
    <source>
        <dbReference type="ARBA" id="ARBA00023136"/>
    </source>
</evidence>
<keyword evidence="7 9" id="KW-0472">Membrane</keyword>
<keyword evidence="4 9" id="KW-0812">Transmembrane</keyword>
<dbReference type="PANTHER" id="PTHR22950:SF692">
    <property type="entry name" value="TRANSMEMBRANE AMINO ACID TRANSPORTER FAMILY PROTEIN"/>
    <property type="match status" value="1"/>
</dbReference>
<evidence type="ECO:0000256" key="3">
    <source>
        <dbReference type="ARBA" id="ARBA00022448"/>
    </source>
</evidence>
<comment type="caution">
    <text evidence="11">The sequence shown here is derived from an EMBL/GenBank/DDBJ whole genome shotgun (WGS) entry which is preliminary data.</text>
</comment>
<feature type="transmembrane region" description="Helical" evidence="9">
    <location>
        <begin position="453"/>
        <end position="477"/>
    </location>
</feature>
<dbReference type="PANTHER" id="PTHR22950">
    <property type="entry name" value="AMINO ACID TRANSPORTER"/>
    <property type="match status" value="1"/>
</dbReference>
<dbReference type="AlphaFoldDB" id="A0A4Q4T8P0"/>
<evidence type="ECO:0000313" key="12">
    <source>
        <dbReference type="Proteomes" id="UP000293360"/>
    </source>
</evidence>
<comment type="similarity">
    <text evidence="2">Belongs to the amino acid/polyamine transporter 2 family.</text>
</comment>
<evidence type="ECO:0000313" key="11">
    <source>
        <dbReference type="EMBL" id="RYP02788.1"/>
    </source>
</evidence>
<feature type="transmembrane region" description="Helical" evidence="9">
    <location>
        <begin position="614"/>
        <end position="637"/>
    </location>
</feature>
<organism evidence="11 12">
    <name type="scientific">Monosporascus ibericus</name>
    <dbReference type="NCBI Taxonomy" id="155417"/>
    <lineage>
        <taxon>Eukaryota</taxon>
        <taxon>Fungi</taxon>
        <taxon>Dikarya</taxon>
        <taxon>Ascomycota</taxon>
        <taxon>Pezizomycotina</taxon>
        <taxon>Sordariomycetes</taxon>
        <taxon>Xylariomycetidae</taxon>
        <taxon>Xylariales</taxon>
        <taxon>Xylariales incertae sedis</taxon>
        <taxon>Monosporascus</taxon>
    </lineage>
</organism>
<evidence type="ECO:0000256" key="1">
    <source>
        <dbReference type="ARBA" id="ARBA00004141"/>
    </source>
</evidence>